<dbReference type="InterPro" id="IPR003607">
    <property type="entry name" value="HD/PDEase_dom"/>
</dbReference>
<comment type="caution">
    <text evidence="2">The sequence shown here is derived from an EMBL/GenBank/DDBJ whole genome shotgun (WGS) entry which is preliminary data.</text>
</comment>
<gene>
    <name evidence="2" type="ORF">DFR79_10744</name>
</gene>
<dbReference type="PANTHER" id="PTHR45228:SF1">
    <property type="entry name" value="CYCLIC DI-GMP PHOSPHODIESTERASE TM_0186"/>
    <property type="match status" value="1"/>
</dbReference>
<dbReference type="Gene3D" id="1.10.3210.10">
    <property type="entry name" value="Hypothetical protein af1432"/>
    <property type="match status" value="1"/>
</dbReference>
<reference evidence="2 3" key="1">
    <citation type="submission" date="2019-03" db="EMBL/GenBank/DDBJ databases">
        <title>Subsurface microbial communities from deep shales in Ohio and West Virginia, USA.</title>
        <authorList>
            <person name="Wrighton K."/>
        </authorList>
    </citation>
    <scope>NUCLEOTIDE SEQUENCE [LARGE SCALE GENOMIC DNA]</scope>
    <source>
        <strain evidence="2 3">MA284_T2</strain>
    </source>
</reference>
<dbReference type="InterPro" id="IPR052020">
    <property type="entry name" value="Cyclic_di-GMP/3'3'-cGAMP_PDE"/>
</dbReference>
<dbReference type="InterPro" id="IPR037522">
    <property type="entry name" value="HD_GYP_dom"/>
</dbReference>
<dbReference type="AlphaFoldDB" id="A0A4R6LWD1"/>
<dbReference type="OrthoDB" id="9798833at2"/>
<dbReference type="CDD" id="cd00077">
    <property type="entry name" value="HDc"/>
    <property type="match status" value="1"/>
</dbReference>
<dbReference type="SUPFAM" id="SSF109604">
    <property type="entry name" value="HD-domain/PDEase-like"/>
    <property type="match status" value="1"/>
</dbReference>
<protein>
    <submittedName>
        <fullName evidence="2">Putative nucleotidyltransferase with HDIG domain</fullName>
    </submittedName>
</protein>
<name>A0A4R6LWD1_9FIRM</name>
<dbReference type="EMBL" id="SNWX01000007">
    <property type="protein sequence ID" value="TDO92140.1"/>
    <property type="molecule type" value="Genomic_DNA"/>
</dbReference>
<evidence type="ECO:0000313" key="2">
    <source>
        <dbReference type="EMBL" id="TDO92140.1"/>
    </source>
</evidence>
<dbReference type="PANTHER" id="PTHR45228">
    <property type="entry name" value="CYCLIC DI-GMP PHOSPHODIESTERASE TM_0186-RELATED"/>
    <property type="match status" value="1"/>
</dbReference>
<dbReference type="SMART" id="SM00471">
    <property type="entry name" value="HDc"/>
    <property type="match status" value="1"/>
</dbReference>
<dbReference type="Pfam" id="PF13487">
    <property type="entry name" value="HD_5"/>
    <property type="match status" value="1"/>
</dbReference>
<evidence type="ECO:0000313" key="3">
    <source>
        <dbReference type="Proteomes" id="UP000295064"/>
    </source>
</evidence>
<feature type="domain" description="HD-GYP" evidence="1">
    <location>
        <begin position="1"/>
        <end position="185"/>
    </location>
</feature>
<dbReference type="Proteomes" id="UP000295064">
    <property type="component" value="Unassembled WGS sequence"/>
</dbReference>
<proteinExistence type="predicted"/>
<dbReference type="GO" id="GO:0016740">
    <property type="term" value="F:transferase activity"/>
    <property type="evidence" value="ECO:0007669"/>
    <property type="project" value="UniProtKB-KW"/>
</dbReference>
<dbReference type="PROSITE" id="PS51832">
    <property type="entry name" value="HD_GYP"/>
    <property type="match status" value="1"/>
</dbReference>
<keyword evidence="2" id="KW-0808">Transferase</keyword>
<sequence length="185" mass="20898">MDNEMNLILLLFEGHDLHNQRHAQKTAIFAEMIAEELKMSKAEIELLKKGALLHDVGKLLLPHDILNKPGKLDKVEKEVVSEHPEIGANLLEEAGYDQRIIEIAKYHHEWWNGSGYPEGLEGEQIPQMAQIISIISAFDVMTSSNIYSSIKSIEAALTELADYSGLQFSPHLVEVFSKIVRREII</sequence>
<organism evidence="2 3">
    <name type="scientific">Halanaerobium saccharolyticum</name>
    <dbReference type="NCBI Taxonomy" id="43595"/>
    <lineage>
        <taxon>Bacteria</taxon>
        <taxon>Bacillati</taxon>
        <taxon>Bacillota</taxon>
        <taxon>Clostridia</taxon>
        <taxon>Halanaerobiales</taxon>
        <taxon>Halanaerobiaceae</taxon>
        <taxon>Halanaerobium</taxon>
    </lineage>
</organism>
<accession>A0A4R6LWD1</accession>
<dbReference type="NCBIfam" id="TIGR00277">
    <property type="entry name" value="HDIG"/>
    <property type="match status" value="1"/>
</dbReference>
<dbReference type="InterPro" id="IPR006675">
    <property type="entry name" value="HDIG_dom"/>
</dbReference>
<evidence type="ECO:0000259" key="1">
    <source>
        <dbReference type="PROSITE" id="PS51832"/>
    </source>
</evidence>
<dbReference type="RefSeq" id="WP_133514653.1">
    <property type="nucleotide sequence ID" value="NZ_SNWX01000007.1"/>
</dbReference>